<dbReference type="OrthoDB" id="276388at2759"/>
<dbReference type="EMBL" id="JAFIQS010000013">
    <property type="protein sequence ID" value="KAG5163895.1"/>
    <property type="molecule type" value="Genomic_DNA"/>
</dbReference>
<gene>
    <name evidence="1" type="ORF">JR316_011088</name>
</gene>
<comment type="caution">
    <text evidence="1">The sequence shown here is derived from an EMBL/GenBank/DDBJ whole genome shotgun (WGS) entry which is preliminary data.</text>
</comment>
<dbReference type="AlphaFoldDB" id="A0A8H8CGA9"/>
<proteinExistence type="predicted"/>
<organism evidence="1">
    <name type="scientific">Psilocybe cubensis</name>
    <name type="common">Psychedelic mushroom</name>
    <name type="synonym">Stropharia cubensis</name>
    <dbReference type="NCBI Taxonomy" id="181762"/>
    <lineage>
        <taxon>Eukaryota</taxon>
        <taxon>Fungi</taxon>
        <taxon>Dikarya</taxon>
        <taxon>Basidiomycota</taxon>
        <taxon>Agaricomycotina</taxon>
        <taxon>Agaricomycetes</taxon>
        <taxon>Agaricomycetidae</taxon>
        <taxon>Agaricales</taxon>
        <taxon>Agaricineae</taxon>
        <taxon>Strophariaceae</taxon>
        <taxon>Psilocybe</taxon>
    </lineage>
</organism>
<protein>
    <submittedName>
        <fullName evidence="1">Uncharacterized protein</fullName>
    </submittedName>
</protein>
<evidence type="ECO:0000313" key="1">
    <source>
        <dbReference type="EMBL" id="KAG5163895.1"/>
    </source>
</evidence>
<reference evidence="1" key="1">
    <citation type="submission" date="2021-02" db="EMBL/GenBank/DDBJ databases">
        <title>Psilocybe cubensis genome.</title>
        <authorList>
            <person name="Mckernan K.J."/>
            <person name="Crawford S."/>
            <person name="Trippe A."/>
            <person name="Kane L.T."/>
            <person name="Mclaughlin S."/>
        </authorList>
    </citation>
    <scope>NUCLEOTIDE SEQUENCE [LARGE SCALE GENOMIC DNA]</scope>
    <source>
        <strain evidence="1">MGC-MH-2018</strain>
    </source>
</reference>
<name>A0A8H8CGA9_PSICU</name>
<sequence>MPMKDEFEQVAKEKGLQLAHAIESSARSTFPILNSYDGNRLPGSQYSVVRHCRSCVYYRGISTTIPITILGRVPVPPERRILLQRRGWRTGMFGWKTGAVLGGNYGKDIDVTPDRVGLWDEDVLPDQRKKIDRDLEQYMSEKYAPVDQVILETDFIRIPASSGDGYFRLVVCPHKSARSIIAATGAFRLASLSADSAHIRGATLGMLAPELALKHASGTVLSAAEGTLCAASPVVKSVETTPGTKVLGKWALDSGYRRVAGKETRARYNSLDDVYHHFIDEIYDSIPKVNVGVRTRHDLVEDKKIGNVLVDFRRRLKEAQLSDTPSIESFDARIFLEHPISP</sequence>
<accession>A0A8H8CGA9</accession>